<keyword evidence="1" id="KW-0812">Transmembrane</keyword>
<evidence type="ECO:0000256" key="1">
    <source>
        <dbReference type="SAM" id="Phobius"/>
    </source>
</evidence>
<accession>A0A7G6Y899</accession>
<dbReference type="AlphaFoldDB" id="A0A7G6Y899"/>
<dbReference type="Proteomes" id="UP000515511">
    <property type="component" value="Chromosome"/>
</dbReference>
<name>A0A7G6Y899_9MICO</name>
<dbReference type="RefSeq" id="WP_185277887.1">
    <property type="nucleotide sequence ID" value="NZ_CP043641.1"/>
</dbReference>
<dbReference type="KEGG" id="lse:F1C12_05980"/>
<feature type="transmembrane region" description="Helical" evidence="1">
    <location>
        <begin position="6"/>
        <end position="22"/>
    </location>
</feature>
<evidence type="ECO:0000313" key="3">
    <source>
        <dbReference type="EMBL" id="QNE34714.1"/>
    </source>
</evidence>
<protein>
    <submittedName>
        <fullName evidence="3">VanZ family protein</fullName>
    </submittedName>
</protein>
<feature type="transmembrane region" description="Helical" evidence="1">
    <location>
        <begin position="81"/>
        <end position="101"/>
    </location>
</feature>
<dbReference type="PANTHER" id="PTHR28008:SF1">
    <property type="entry name" value="DOMAIN PROTEIN, PUTATIVE (AFU_ORTHOLOGUE AFUA_3G10980)-RELATED"/>
    <property type="match status" value="1"/>
</dbReference>
<evidence type="ECO:0000259" key="2">
    <source>
        <dbReference type="Pfam" id="PF04892"/>
    </source>
</evidence>
<dbReference type="Pfam" id="PF04892">
    <property type="entry name" value="VanZ"/>
    <property type="match status" value="1"/>
</dbReference>
<feature type="transmembrane region" description="Helical" evidence="1">
    <location>
        <begin position="113"/>
        <end position="132"/>
    </location>
</feature>
<keyword evidence="1" id="KW-1133">Transmembrane helix</keyword>
<dbReference type="InterPro" id="IPR006976">
    <property type="entry name" value="VanZ-like"/>
</dbReference>
<reference evidence="4" key="1">
    <citation type="submission" date="2019-09" db="EMBL/GenBank/DDBJ databases">
        <title>Antimicrobial potential of Antarctic Bacteria.</title>
        <authorList>
            <person name="Benaud N."/>
            <person name="Edwards R.J."/>
            <person name="Ferrari B.C."/>
        </authorList>
    </citation>
    <scope>NUCLEOTIDE SEQUENCE [LARGE SCALE GENOMIC DNA]</scope>
    <source>
        <strain evidence="4">INR9</strain>
    </source>
</reference>
<sequence length="145" mass="15749">MLHRVLLAVTAAYLLVVAWITLNPFPADPHRNTLLDGLLATFASTQLLAWVDYDVVEFTANILLFVPMGVLFAVLLGRWRWWLAFALGAAATLTIEFVQLFLPARVSDPRDLLANALGTVIGIALVAVVAGGRRSRPDATPSRGL</sequence>
<keyword evidence="1" id="KW-0472">Membrane</keyword>
<organism evidence="3 4">
    <name type="scientific">Leifsonia shinshuensis</name>
    <dbReference type="NCBI Taxonomy" id="150026"/>
    <lineage>
        <taxon>Bacteria</taxon>
        <taxon>Bacillati</taxon>
        <taxon>Actinomycetota</taxon>
        <taxon>Actinomycetes</taxon>
        <taxon>Micrococcales</taxon>
        <taxon>Microbacteriaceae</taxon>
        <taxon>Leifsonia</taxon>
    </lineage>
</organism>
<proteinExistence type="predicted"/>
<dbReference type="EMBL" id="CP043641">
    <property type="protein sequence ID" value="QNE34714.1"/>
    <property type="molecule type" value="Genomic_DNA"/>
</dbReference>
<feature type="transmembrane region" description="Helical" evidence="1">
    <location>
        <begin position="58"/>
        <end position="76"/>
    </location>
</feature>
<evidence type="ECO:0000313" key="4">
    <source>
        <dbReference type="Proteomes" id="UP000515511"/>
    </source>
</evidence>
<dbReference type="PANTHER" id="PTHR28008">
    <property type="entry name" value="DOMAIN PROTEIN, PUTATIVE (AFU_ORTHOLOGUE AFUA_3G10980)-RELATED"/>
    <property type="match status" value="1"/>
</dbReference>
<feature type="domain" description="VanZ-like" evidence="2">
    <location>
        <begin position="11"/>
        <end position="128"/>
    </location>
</feature>
<gene>
    <name evidence="3" type="ORF">F1C12_05980</name>
</gene>